<evidence type="ECO:0000256" key="8">
    <source>
        <dbReference type="ARBA" id="ARBA00023004"/>
    </source>
</evidence>
<dbReference type="InterPro" id="IPR036094">
    <property type="entry name" value="NadA_sf"/>
</dbReference>
<dbReference type="GO" id="GO:0051539">
    <property type="term" value="F:4 iron, 4 sulfur cluster binding"/>
    <property type="evidence" value="ECO:0007669"/>
    <property type="project" value="UniProtKB-KW"/>
</dbReference>
<comment type="cofactor">
    <cofactor evidence="1">
        <name>[4Fe-4S] cluster</name>
        <dbReference type="ChEBI" id="CHEBI:49883"/>
    </cofactor>
</comment>
<dbReference type="Pfam" id="PF02445">
    <property type="entry name" value="NadA"/>
    <property type="match status" value="1"/>
</dbReference>
<evidence type="ECO:0000256" key="9">
    <source>
        <dbReference type="ARBA" id="ARBA00023014"/>
    </source>
</evidence>
<evidence type="ECO:0000256" key="7">
    <source>
        <dbReference type="ARBA" id="ARBA00022723"/>
    </source>
</evidence>
<keyword evidence="4" id="KW-0004">4Fe-4S</keyword>
<dbReference type="EMBL" id="UOEA01000012">
    <property type="protein sequence ID" value="VAV82314.1"/>
    <property type="molecule type" value="Genomic_DNA"/>
</dbReference>
<dbReference type="GO" id="GO:0008987">
    <property type="term" value="F:quinolinate synthetase A activity"/>
    <property type="evidence" value="ECO:0007669"/>
    <property type="project" value="InterPro"/>
</dbReference>
<evidence type="ECO:0000256" key="3">
    <source>
        <dbReference type="ARBA" id="ARBA00012669"/>
    </source>
</evidence>
<dbReference type="SUPFAM" id="SSF142754">
    <property type="entry name" value="NadA-like"/>
    <property type="match status" value="1"/>
</dbReference>
<evidence type="ECO:0000313" key="10">
    <source>
        <dbReference type="EMBL" id="VAV82314.1"/>
    </source>
</evidence>
<keyword evidence="8" id="KW-0408">Iron</keyword>
<dbReference type="NCBIfam" id="NF006878">
    <property type="entry name" value="PRK09375.1-2"/>
    <property type="match status" value="1"/>
</dbReference>
<reference evidence="10" key="1">
    <citation type="submission" date="2018-06" db="EMBL/GenBank/DDBJ databases">
        <authorList>
            <person name="Zhirakovskaya E."/>
        </authorList>
    </citation>
    <scope>NUCLEOTIDE SEQUENCE</scope>
</reference>
<dbReference type="NCBIfam" id="NF006879">
    <property type="entry name" value="PRK09375.1-4"/>
    <property type="match status" value="1"/>
</dbReference>
<dbReference type="FunFam" id="3.40.50.10800:FF:000001">
    <property type="entry name" value="Quinolinate synthase A"/>
    <property type="match status" value="1"/>
</dbReference>
<gene>
    <name evidence="10" type="ORF">MNBD_DELTA01-653</name>
</gene>
<keyword evidence="6 10" id="KW-0808">Transferase</keyword>
<dbReference type="GO" id="GO:0046872">
    <property type="term" value="F:metal ion binding"/>
    <property type="evidence" value="ECO:0007669"/>
    <property type="project" value="UniProtKB-KW"/>
</dbReference>
<evidence type="ECO:0000256" key="1">
    <source>
        <dbReference type="ARBA" id="ARBA00001966"/>
    </source>
</evidence>
<dbReference type="EC" id="2.5.1.72" evidence="3"/>
<dbReference type="AlphaFoldDB" id="A0A3B0QKC7"/>
<dbReference type="HAMAP" id="MF_00568">
    <property type="entry name" value="NadA_type2"/>
    <property type="match status" value="1"/>
</dbReference>
<dbReference type="GO" id="GO:0034628">
    <property type="term" value="P:'de novo' NAD+ biosynthetic process from L-aspartate"/>
    <property type="evidence" value="ECO:0007669"/>
    <property type="project" value="TreeGrafter"/>
</dbReference>
<evidence type="ECO:0000256" key="4">
    <source>
        <dbReference type="ARBA" id="ARBA00022485"/>
    </source>
</evidence>
<dbReference type="GO" id="GO:0005829">
    <property type="term" value="C:cytosol"/>
    <property type="evidence" value="ECO:0007669"/>
    <property type="project" value="TreeGrafter"/>
</dbReference>
<keyword evidence="5" id="KW-0662">Pyridine nucleotide biosynthesis</keyword>
<dbReference type="InterPro" id="IPR003473">
    <property type="entry name" value="NadA"/>
</dbReference>
<dbReference type="Gene3D" id="3.40.50.10800">
    <property type="entry name" value="NadA-like"/>
    <property type="match status" value="3"/>
</dbReference>
<name>A0A3B0QKC7_9ZZZZ</name>
<organism evidence="10">
    <name type="scientific">hydrothermal vent metagenome</name>
    <dbReference type="NCBI Taxonomy" id="652676"/>
    <lineage>
        <taxon>unclassified sequences</taxon>
        <taxon>metagenomes</taxon>
        <taxon>ecological metagenomes</taxon>
    </lineage>
</organism>
<dbReference type="UniPathway" id="UPA00253">
    <property type="reaction ID" value="UER00327"/>
</dbReference>
<dbReference type="NCBIfam" id="TIGR00550">
    <property type="entry name" value="nadA"/>
    <property type="match status" value="1"/>
</dbReference>
<evidence type="ECO:0000256" key="5">
    <source>
        <dbReference type="ARBA" id="ARBA00022642"/>
    </source>
</evidence>
<comment type="pathway">
    <text evidence="2">Cofactor biosynthesis; NAD(+) biosynthesis; quinolinate from iminoaspartate: step 1/1.</text>
</comment>
<evidence type="ECO:0000256" key="2">
    <source>
        <dbReference type="ARBA" id="ARBA00005065"/>
    </source>
</evidence>
<keyword evidence="9" id="KW-0411">Iron-sulfur</keyword>
<protein>
    <recommendedName>
        <fullName evidence="3">quinolinate synthase</fullName>
        <ecNumber evidence="3">2.5.1.72</ecNumber>
    </recommendedName>
</protein>
<keyword evidence="7" id="KW-0479">Metal-binding</keyword>
<dbReference type="InterPro" id="IPR023066">
    <property type="entry name" value="Quinolinate_synth_type2"/>
</dbReference>
<evidence type="ECO:0000256" key="6">
    <source>
        <dbReference type="ARBA" id="ARBA00022679"/>
    </source>
</evidence>
<proteinExistence type="inferred from homology"/>
<dbReference type="PANTHER" id="PTHR30573">
    <property type="entry name" value="QUINOLINATE SYNTHETASE A"/>
    <property type="match status" value="1"/>
</dbReference>
<dbReference type="PANTHER" id="PTHR30573:SF0">
    <property type="entry name" value="QUINOLINATE SYNTHASE, CHLOROPLASTIC"/>
    <property type="match status" value="1"/>
</dbReference>
<sequence length="307" mass="34079">MKPEKLEELKKEVRALLKERNAIMLAHNYQRDEIQEIADLTGDSLGLSQAAADSDAEVIVFCGVHFMAESAAILAPEKTVILPRMDAGCPMADMINAEQLAAEKAKHPEVPVVAYVNTTAEVKALTDICCTSGNAIKVTESVTNDEIYMVPDRNLAHYIARFSTKKISWWDGFCPTHENFTLEDALRAKAEHPDAVLICHPECRPDVVDVADHVCSTSGMYKYAKESTAKKFIIGTEIGILYKLRKENPGKEFIIPTKALICPNMKLTTLVDVRDSLRDMTNVVEVSAEIREKAKASLDRMMAVPRD</sequence>
<accession>A0A3B0QKC7</accession>